<dbReference type="AlphaFoldDB" id="A0AAE1DJV6"/>
<accession>A0AAE1DJV6</accession>
<reference evidence="1" key="1">
    <citation type="journal article" date="2023" name="G3 (Bethesda)">
        <title>A reference genome for the long-term kleptoplast-retaining sea slug Elysia crispata morphotype clarki.</title>
        <authorList>
            <person name="Eastman K.E."/>
            <person name="Pendleton A.L."/>
            <person name="Shaikh M.A."/>
            <person name="Suttiyut T."/>
            <person name="Ogas R."/>
            <person name="Tomko P."/>
            <person name="Gavelis G."/>
            <person name="Widhalm J.R."/>
            <person name="Wisecaver J.H."/>
        </authorList>
    </citation>
    <scope>NUCLEOTIDE SEQUENCE</scope>
    <source>
        <strain evidence="1">ECLA1</strain>
    </source>
</reference>
<comment type="caution">
    <text evidence="1">The sequence shown here is derived from an EMBL/GenBank/DDBJ whole genome shotgun (WGS) entry which is preliminary data.</text>
</comment>
<dbReference type="EMBL" id="JAWDGP010003662">
    <property type="protein sequence ID" value="KAK3772063.1"/>
    <property type="molecule type" value="Genomic_DNA"/>
</dbReference>
<gene>
    <name evidence="1" type="ORF">RRG08_008301</name>
</gene>
<proteinExistence type="predicted"/>
<evidence type="ECO:0000313" key="2">
    <source>
        <dbReference type="Proteomes" id="UP001283361"/>
    </source>
</evidence>
<organism evidence="1 2">
    <name type="scientific">Elysia crispata</name>
    <name type="common">lettuce slug</name>
    <dbReference type="NCBI Taxonomy" id="231223"/>
    <lineage>
        <taxon>Eukaryota</taxon>
        <taxon>Metazoa</taxon>
        <taxon>Spiralia</taxon>
        <taxon>Lophotrochozoa</taxon>
        <taxon>Mollusca</taxon>
        <taxon>Gastropoda</taxon>
        <taxon>Heterobranchia</taxon>
        <taxon>Euthyneura</taxon>
        <taxon>Panpulmonata</taxon>
        <taxon>Sacoglossa</taxon>
        <taxon>Placobranchoidea</taxon>
        <taxon>Plakobranchidae</taxon>
        <taxon>Elysia</taxon>
    </lineage>
</organism>
<name>A0AAE1DJV6_9GAST</name>
<keyword evidence="2" id="KW-1185">Reference proteome</keyword>
<evidence type="ECO:0000313" key="1">
    <source>
        <dbReference type="EMBL" id="KAK3772063.1"/>
    </source>
</evidence>
<dbReference type="Proteomes" id="UP001283361">
    <property type="component" value="Unassembled WGS sequence"/>
</dbReference>
<sequence length="179" mass="19459">MVSTPCGHRGTLDCLIHRSLHLETWKSARRVPPSVVLVSKNDCVEHSNHGHRKALEVVVYSARGVHSECCGLTLADCDHKRSVTLPPLVSLERDLASVLRYQGVSSTPSATKTTCPPCLYRLTRDFIEAACQEDPQTPLLVCVCYDIPRTGQLDKGKAGGSQLRGFPIITPGDGIGNWG</sequence>
<protein>
    <submittedName>
        <fullName evidence="1">Uncharacterized protein</fullName>
    </submittedName>
</protein>